<reference evidence="1" key="1">
    <citation type="submission" date="2023-04" db="EMBL/GenBank/DDBJ databases">
        <title>A chromosome-level genome assembly of the parasitoid wasp Eretmocerus hayati.</title>
        <authorList>
            <person name="Zhong Y."/>
            <person name="Liu S."/>
            <person name="Liu Y."/>
        </authorList>
    </citation>
    <scope>NUCLEOTIDE SEQUENCE</scope>
    <source>
        <strain evidence="1">ZJU_SS_LIU_2023</strain>
    </source>
</reference>
<gene>
    <name evidence="1" type="ORF">QAD02_019872</name>
</gene>
<accession>A0ACC2PL03</accession>
<organism evidence="1 2">
    <name type="scientific">Eretmocerus hayati</name>
    <dbReference type="NCBI Taxonomy" id="131215"/>
    <lineage>
        <taxon>Eukaryota</taxon>
        <taxon>Metazoa</taxon>
        <taxon>Ecdysozoa</taxon>
        <taxon>Arthropoda</taxon>
        <taxon>Hexapoda</taxon>
        <taxon>Insecta</taxon>
        <taxon>Pterygota</taxon>
        <taxon>Neoptera</taxon>
        <taxon>Endopterygota</taxon>
        <taxon>Hymenoptera</taxon>
        <taxon>Apocrita</taxon>
        <taxon>Proctotrupomorpha</taxon>
        <taxon>Chalcidoidea</taxon>
        <taxon>Aphelinidae</taxon>
        <taxon>Aphelininae</taxon>
        <taxon>Eretmocerus</taxon>
    </lineage>
</organism>
<protein>
    <submittedName>
        <fullName evidence="1">Uncharacterized protein</fullName>
    </submittedName>
</protein>
<proteinExistence type="predicted"/>
<evidence type="ECO:0000313" key="2">
    <source>
        <dbReference type="Proteomes" id="UP001239111"/>
    </source>
</evidence>
<comment type="caution">
    <text evidence="1">The sequence shown here is derived from an EMBL/GenBank/DDBJ whole genome shotgun (WGS) entry which is preliminary data.</text>
</comment>
<dbReference type="EMBL" id="CM056741">
    <property type="protein sequence ID" value="KAJ8684080.1"/>
    <property type="molecule type" value="Genomic_DNA"/>
</dbReference>
<dbReference type="Proteomes" id="UP001239111">
    <property type="component" value="Chromosome 1"/>
</dbReference>
<evidence type="ECO:0000313" key="1">
    <source>
        <dbReference type="EMBL" id="KAJ8684080.1"/>
    </source>
</evidence>
<sequence>MKNLKKRAVPCLNLVYDDSNNEYESSVDCEETDTCPEDEEEESDLTKLRKLGNDMNENTLTSMMEALESCGGFTSESDEPEVPCTVRRGVERYAEELSPKKLSRHKGTQTDQERFSLLNLLKEPKDVRAFTGVDFARLDALVNSFVVLRGKSDDKSLCSLRERIVLTLCKLKVCLSYECLGVLFGVSKTICQKYFVEMVPLLACVLEEAIYFPDADEIKHNSPVYLEDFQNTRIFLDCTDIPVENSKCLQCRLRMYSDYKGRKTLEILLGVTQSGLIYFCSKAYGGRTSDKSIFLQSGLLDRLTPHKDAIVVDEGFQIMKDCEARNIKVYRPPSAKSNE</sequence>
<name>A0ACC2PL03_9HYME</name>
<keyword evidence="2" id="KW-1185">Reference proteome</keyword>